<proteinExistence type="predicted"/>
<keyword evidence="2" id="KW-1133">Transmembrane helix</keyword>
<reference evidence="4 5" key="1">
    <citation type="submission" date="2020-12" db="EMBL/GenBank/DDBJ databases">
        <title>FDA dAtabase for Regulatory Grade micrObial Sequences (FDA-ARGOS): Supporting development and validation of Infectious Disease Dx tests.</title>
        <authorList>
            <person name="Sproer C."/>
            <person name="Gronow S."/>
            <person name="Severitt S."/>
            <person name="Schroder I."/>
            <person name="Tallon L."/>
            <person name="Sadzewicz L."/>
            <person name="Zhao X."/>
            <person name="Boylan J."/>
            <person name="Ott S."/>
            <person name="Bowen H."/>
            <person name="Vavikolanu K."/>
            <person name="Mehta A."/>
            <person name="Aluvathingal J."/>
            <person name="Nadendla S."/>
            <person name="Lowell S."/>
            <person name="Myers T."/>
            <person name="Yan Y."/>
            <person name="Sichtig H."/>
        </authorList>
    </citation>
    <scope>NUCLEOTIDE SEQUENCE [LARGE SCALE GENOMIC DNA]</scope>
    <source>
        <strain evidence="4 5">FDAARGOS_864</strain>
    </source>
</reference>
<keyword evidence="2" id="KW-0472">Membrane</keyword>
<dbReference type="Pfam" id="PF01476">
    <property type="entry name" value="LysM"/>
    <property type="match status" value="1"/>
</dbReference>
<dbReference type="EMBL" id="CP065738">
    <property type="protein sequence ID" value="QPT53116.1"/>
    <property type="molecule type" value="Genomic_DNA"/>
</dbReference>
<evidence type="ECO:0000313" key="5">
    <source>
        <dbReference type="Proteomes" id="UP000594975"/>
    </source>
</evidence>
<evidence type="ECO:0000256" key="1">
    <source>
        <dbReference type="SAM" id="MobiDB-lite"/>
    </source>
</evidence>
<dbReference type="PROSITE" id="PS51782">
    <property type="entry name" value="LYSM"/>
    <property type="match status" value="1"/>
</dbReference>
<feature type="compositionally biased region" description="Low complexity" evidence="1">
    <location>
        <begin position="24"/>
        <end position="33"/>
    </location>
</feature>
<dbReference type="GeneID" id="61263207"/>
<dbReference type="AlphaFoldDB" id="A0A7T3CFC2"/>
<feature type="domain" description="LysM" evidence="3">
    <location>
        <begin position="107"/>
        <end position="156"/>
    </location>
</feature>
<dbReference type="SUPFAM" id="SSF54106">
    <property type="entry name" value="LysM domain"/>
    <property type="match status" value="1"/>
</dbReference>
<dbReference type="Proteomes" id="UP000594975">
    <property type="component" value="Chromosome"/>
</dbReference>
<dbReference type="RefSeq" id="WP_058730803.1">
    <property type="nucleotide sequence ID" value="NZ_CP065738.1"/>
</dbReference>
<keyword evidence="2" id="KW-0812">Transmembrane</keyword>
<feature type="region of interest" description="Disordered" evidence="1">
    <location>
        <begin position="14"/>
        <end position="33"/>
    </location>
</feature>
<dbReference type="CDD" id="cd00118">
    <property type="entry name" value="LysM"/>
    <property type="match status" value="1"/>
</dbReference>
<evidence type="ECO:0000259" key="3">
    <source>
        <dbReference type="PROSITE" id="PS51782"/>
    </source>
</evidence>
<name>A0A7T3CFC2_9MICC</name>
<feature type="transmembrane region" description="Helical" evidence="2">
    <location>
        <begin position="67"/>
        <end position="90"/>
    </location>
</feature>
<sequence>MSIALTAPRPFRIGFRTGPRRGAHPAGAPACTRPACARPAARRTRLLRRRPERAARPTLRLTRRGRLLLIGLPVLLGAVAVLAGALLLVLSPQAQAGDAAPSGAQTRVVVVSAGDTLWSLAQEADPESDPRAAVERIVDLNDLQDSAVRPGQRLVVPQPETAAP</sequence>
<dbReference type="InterPro" id="IPR018392">
    <property type="entry name" value="LysM"/>
</dbReference>
<evidence type="ECO:0000256" key="2">
    <source>
        <dbReference type="SAM" id="Phobius"/>
    </source>
</evidence>
<dbReference type="InterPro" id="IPR036779">
    <property type="entry name" value="LysM_dom_sf"/>
</dbReference>
<protein>
    <submittedName>
        <fullName evidence="4">LysM peptidoglycan-binding domain-containing protein</fullName>
    </submittedName>
</protein>
<accession>A0A7T3CFC2</accession>
<gene>
    <name evidence="4" type="ORF">I6G21_07395</name>
</gene>
<dbReference type="SMART" id="SM00257">
    <property type="entry name" value="LysM"/>
    <property type="match status" value="1"/>
</dbReference>
<dbReference type="Gene3D" id="3.10.350.10">
    <property type="entry name" value="LysM domain"/>
    <property type="match status" value="1"/>
</dbReference>
<evidence type="ECO:0000313" key="4">
    <source>
        <dbReference type="EMBL" id="QPT53116.1"/>
    </source>
</evidence>
<dbReference type="KEGG" id="rkr:I6G21_07395"/>
<organism evidence="4 5">
    <name type="scientific">Rothia kristinae</name>
    <dbReference type="NCBI Taxonomy" id="37923"/>
    <lineage>
        <taxon>Bacteria</taxon>
        <taxon>Bacillati</taxon>
        <taxon>Actinomycetota</taxon>
        <taxon>Actinomycetes</taxon>
        <taxon>Micrococcales</taxon>
        <taxon>Micrococcaceae</taxon>
        <taxon>Rothia</taxon>
    </lineage>
</organism>